<feature type="transmembrane region" description="Helical" evidence="1">
    <location>
        <begin position="136"/>
        <end position="161"/>
    </location>
</feature>
<feature type="transmembrane region" description="Helical" evidence="1">
    <location>
        <begin position="103"/>
        <end position="124"/>
    </location>
</feature>
<reference evidence="2 3" key="1">
    <citation type="journal article" date="2022" name="Pathogens">
        <title>Staphylococcus ratti sp. nov. Isolated from a Lab Rat.</title>
        <authorList>
            <person name="Kovarovic V."/>
            <person name="Sedlacek I."/>
            <person name="Petras P."/>
            <person name="Kralova S."/>
            <person name="Maslanova I."/>
            <person name="Svec P."/>
            <person name="Neumann-Schaal M."/>
            <person name="Botka T."/>
            <person name="Gelbicova T."/>
            <person name="Stankova E."/>
            <person name="Doskar J."/>
            <person name="Pantucek R."/>
        </authorList>
    </citation>
    <scope>NUCLEOTIDE SEQUENCE [LARGE SCALE GENOMIC DNA]</scope>
    <source>
        <strain evidence="2 3">CCM 9025</strain>
    </source>
</reference>
<keyword evidence="1" id="KW-0472">Membrane</keyword>
<feature type="transmembrane region" description="Helical" evidence="1">
    <location>
        <begin position="223"/>
        <end position="242"/>
    </location>
</feature>
<dbReference type="Proteomes" id="UP001197626">
    <property type="component" value="Chromosome"/>
</dbReference>
<keyword evidence="3" id="KW-1185">Reference proteome</keyword>
<proteinExistence type="predicted"/>
<feature type="transmembrane region" description="Helical" evidence="1">
    <location>
        <begin position="20"/>
        <end position="40"/>
    </location>
</feature>
<evidence type="ECO:0000313" key="3">
    <source>
        <dbReference type="Proteomes" id="UP001197626"/>
    </source>
</evidence>
<sequence>MINFLKSQNYLMLRSKKFYILAAVCYVLIILAGLVLYFTGQSGSYFPYDNARFYYVNVVGFSGLIIIISVIVNQFFHTKEIHQSEKVSIAFDMPKKTLYFGKFYALLYYFFTVCLVSFLILITMGSLLFEDGTRNIMLLVYSIINMAPMIFGALAVGHALFSSRMNAVGVVITILLLFTGLKQLFYGLTLLNKGFEPIYKLTPQYLLDENLQMYISHHVDLGIEYWIIGLMMGLFSLVLGYLKFKKLEH</sequence>
<protein>
    <recommendedName>
        <fullName evidence="4">ABC transporter permease</fullName>
    </recommendedName>
</protein>
<accession>A0ABY3PCZ9</accession>
<organism evidence="2 3">
    <name type="scientific">Staphylococcus ratti</name>
    <dbReference type="NCBI Taxonomy" id="2892440"/>
    <lineage>
        <taxon>Bacteria</taxon>
        <taxon>Bacillati</taxon>
        <taxon>Bacillota</taxon>
        <taxon>Bacilli</taxon>
        <taxon>Bacillales</taxon>
        <taxon>Staphylococcaceae</taxon>
        <taxon>Staphylococcus</taxon>
    </lineage>
</organism>
<feature type="transmembrane region" description="Helical" evidence="1">
    <location>
        <begin position="168"/>
        <end position="186"/>
    </location>
</feature>
<keyword evidence="1" id="KW-0812">Transmembrane</keyword>
<evidence type="ECO:0008006" key="4">
    <source>
        <dbReference type="Google" id="ProtNLM"/>
    </source>
</evidence>
<evidence type="ECO:0000256" key="1">
    <source>
        <dbReference type="SAM" id="Phobius"/>
    </source>
</evidence>
<feature type="transmembrane region" description="Helical" evidence="1">
    <location>
        <begin position="52"/>
        <end position="76"/>
    </location>
</feature>
<name>A0ABY3PCZ9_9STAP</name>
<gene>
    <name evidence="2" type="ORF">LN051_00515</name>
</gene>
<evidence type="ECO:0000313" key="2">
    <source>
        <dbReference type="EMBL" id="UEX90195.1"/>
    </source>
</evidence>
<dbReference type="RefSeq" id="WP_229292692.1">
    <property type="nucleotide sequence ID" value="NZ_CP086654.1"/>
</dbReference>
<dbReference type="EMBL" id="CP086654">
    <property type="protein sequence ID" value="UEX90195.1"/>
    <property type="molecule type" value="Genomic_DNA"/>
</dbReference>
<keyword evidence="1" id="KW-1133">Transmembrane helix</keyword>